<sequence length="1318" mass="147082">MATVSTQFTSLTTVGGLLPADFLLRVAEGRGLAHTAPADYRVVGSRGVDDAAERRWSYLLSAWRELRKAGMKLPAELKEGEALSDPSGRARDEWLLPLFDELGYGGLPTVAGGGIAASDDDGRTSFPITHQWGHVPIQLVNWATDIDDRSAYALTQECLNRSDDNLWGIVSNGRTLRLLRDNSALSGPAYVEFNLADIFEGELVADFVLLYRLLHATRFRTEGDAPASTCVLETWRGEAIRTGVRALDQLRDGVETAIQTLGTGFLAHRANKLDPDDTRLDKDEFHHAVLRLTYRLLFWFVAEERGVLHTEDTDSAVLERYREYFSSARLRSHARKRRGSRHVDLFQGVRFVLDGLGDEEGLETLGLPGLGGIFDRTEGDRLLIGKELSNEALLAAVRSLAAVYDKGARRWRAIDYRHLDAEELGSVYESLLERVPQFVPGERRFVLETLAGNERKTTGSYYTPSSLIEKLLDTTLDPVIDAAEKKGGDDRKAIIRELLSLKVCDPACGSGHFLVASARRIAKRVASVRHETPEPTLEETREALREVIGRCIYGVDLNPMAVELAKVALWMEAMVPGMPLGFLDAHVKRGNALIGAYPKLMNEGIPDDAWTAIEGDDKAVARELKRDNRKQRASGQIGLFGIGAASADASNTGIAAELLKITQAPARDLRAVHAQEADYRIWKASQEVAKRRLLADTWCAAFFWPKQDDGMYAPTEQRYRELAADIKLPMDTEAEVRRLAEEYAFFHWHLEFPEVFEVPDHGLGAEEQTGWTGGFSAVVGNPPWERIKLQEQEFFSQRHAEIAEAPNAAARKRMIATLSETNSTLYQEFERAKREASGQSHFTKASKRFPLTGTGDINTYSVFTETDRALTGHHGRTGVIVPTGIATDATTQHFFKDLVTTGSLVAVHGFENESLIFPEVHHAFKFCLLVTAGGGLREPEAEFVFYARSTSELDDADRTFNLSPDEITLLNPNTGTCPVFRSRRDADLALEIYEPPRTVLIRDGVQNSNPWQLDFQTRLIHMAEDSELFFDADNATRIPVYEAKMMHHFDHRWATYDDGTIRDLGSAEKQSPSTAAIPRYWVSSTEVTSRLTDKGWNQQWLLGWRDITLPTNERTAISCILPPSAASHTIPIMFPLLDPPTAGVALTGIMNSFILDYCTRIKLGGTHLQLFTLKQLPFLSPEVVKPHLSFITARVLELTYTTYDMAPFARDVGDDGPPFVWNDDRRFVIRAELDALFFHLYGITREDVDYIMETFPIVKRKDIAAHGTFRTKDYILKYYDQMAAAGVSTTVPPVDGENFTSELTPPPGHGPRHPAEEG</sequence>
<evidence type="ECO:0000256" key="3">
    <source>
        <dbReference type="ARBA" id="ARBA00022679"/>
    </source>
</evidence>
<evidence type="ECO:0000259" key="7">
    <source>
        <dbReference type="Pfam" id="PF07669"/>
    </source>
</evidence>
<dbReference type="InterPro" id="IPR050953">
    <property type="entry name" value="N4_N6_ade-DNA_methylase"/>
</dbReference>
<feature type="region of interest" description="Disordered" evidence="6">
    <location>
        <begin position="1294"/>
        <end position="1318"/>
    </location>
</feature>
<evidence type="ECO:0000313" key="8">
    <source>
        <dbReference type="EMBL" id="MBB6032922.1"/>
    </source>
</evidence>
<dbReference type="SUPFAM" id="SSF53335">
    <property type="entry name" value="S-adenosyl-L-methionine-dependent methyltransferases"/>
    <property type="match status" value="1"/>
</dbReference>
<accession>A0A841FH81</accession>
<dbReference type="PANTHER" id="PTHR33841">
    <property type="entry name" value="DNA METHYLTRANSFERASE YEEA-RELATED"/>
    <property type="match status" value="1"/>
</dbReference>
<keyword evidence="4" id="KW-0949">S-adenosyl-L-methionine</keyword>
<protein>
    <recommendedName>
        <fullName evidence="1">site-specific DNA-methyltransferase (adenine-specific)</fullName>
        <ecNumber evidence="1">2.1.1.72</ecNumber>
    </recommendedName>
</protein>
<comment type="catalytic activity">
    <reaction evidence="5">
        <text>a 2'-deoxyadenosine in DNA + S-adenosyl-L-methionine = an N(6)-methyl-2'-deoxyadenosine in DNA + S-adenosyl-L-homocysteine + H(+)</text>
        <dbReference type="Rhea" id="RHEA:15197"/>
        <dbReference type="Rhea" id="RHEA-COMP:12418"/>
        <dbReference type="Rhea" id="RHEA-COMP:12419"/>
        <dbReference type="ChEBI" id="CHEBI:15378"/>
        <dbReference type="ChEBI" id="CHEBI:57856"/>
        <dbReference type="ChEBI" id="CHEBI:59789"/>
        <dbReference type="ChEBI" id="CHEBI:90615"/>
        <dbReference type="ChEBI" id="CHEBI:90616"/>
        <dbReference type="EC" id="2.1.1.72"/>
    </reaction>
</comment>
<dbReference type="InterPro" id="IPR029063">
    <property type="entry name" value="SAM-dependent_MTases_sf"/>
</dbReference>
<feature type="domain" description="Type II methyltransferase M.TaqI-like" evidence="7">
    <location>
        <begin position="551"/>
        <end position="796"/>
    </location>
</feature>
<evidence type="ECO:0000256" key="6">
    <source>
        <dbReference type="SAM" id="MobiDB-lite"/>
    </source>
</evidence>
<dbReference type="RefSeq" id="WP_184785850.1">
    <property type="nucleotide sequence ID" value="NZ_BONT01000020.1"/>
</dbReference>
<dbReference type="GO" id="GO:0032259">
    <property type="term" value="P:methylation"/>
    <property type="evidence" value="ECO:0007669"/>
    <property type="project" value="UniProtKB-KW"/>
</dbReference>
<keyword evidence="2" id="KW-0489">Methyltransferase</keyword>
<dbReference type="PRINTS" id="PR00507">
    <property type="entry name" value="N12N6MTFRASE"/>
</dbReference>
<keyword evidence="3" id="KW-0808">Transferase</keyword>
<dbReference type="GO" id="GO:0006304">
    <property type="term" value="P:DNA modification"/>
    <property type="evidence" value="ECO:0007669"/>
    <property type="project" value="InterPro"/>
</dbReference>
<evidence type="ECO:0000256" key="4">
    <source>
        <dbReference type="ARBA" id="ARBA00022691"/>
    </source>
</evidence>
<keyword evidence="9" id="KW-1185">Reference proteome</keyword>
<evidence type="ECO:0000256" key="5">
    <source>
        <dbReference type="ARBA" id="ARBA00047942"/>
    </source>
</evidence>
<organism evidence="8 9">
    <name type="scientific">Phytomonospora endophytica</name>
    <dbReference type="NCBI Taxonomy" id="714109"/>
    <lineage>
        <taxon>Bacteria</taxon>
        <taxon>Bacillati</taxon>
        <taxon>Actinomycetota</taxon>
        <taxon>Actinomycetes</taxon>
        <taxon>Micromonosporales</taxon>
        <taxon>Micromonosporaceae</taxon>
        <taxon>Phytomonospora</taxon>
    </lineage>
</organism>
<dbReference type="InterPro" id="IPR011639">
    <property type="entry name" value="MethylTrfase_TaqI-like_dom"/>
</dbReference>
<name>A0A841FH81_9ACTN</name>
<dbReference type="Gene3D" id="3.40.50.150">
    <property type="entry name" value="Vaccinia Virus protein VP39"/>
    <property type="match status" value="2"/>
</dbReference>
<evidence type="ECO:0000256" key="2">
    <source>
        <dbReference type="ARBA" id="ARBA00022603"/>
    </source>
</evidence>
<gene>
    <name evidence="8" type="ORF">HNR73_000769</name>
</gene>
<proteinExistence type="predicted"/>
<dbReference type="EMBL" id="JACHGT010000002">
    <property type="protein sequence ID" value="MBB6032922.1"/>
    <property type="molecule type" value="Genomic_DNA"/>
</dbReference>
<dbReference type="Pfam" id="PF07669">
    <property type="entry name" value="Eco57I"/>
    <property type="match status" value="1"/>
</dbReference>
<evidence type="ECO:0000313" key="9">
    <source>
        <dbReference type="Proteomes" id="UP000548476"/>
    </source>
</evidence>
<dbReference type="GO" id="GO:0009007">
    <property type="term" value="F:site-specific DNA-methyltransferase (adenine-specific) activity"/>
    <property type="evidence" value="ECO:0007669"/>
    <property type="project" value="UniProtKB-EC"/>
</dbReference>
<dbReference type="EC" id="2.1.1.72" evidence="1"/>
<reference evidence="8 9" key="1">
    <citation type="submission" date="2020-08" db="EMBL/GenBank/DDBJ databases">
        <title>Genomic Encyclopedia of Type Strains, Phase IV (KMG-IV): sequencing the most valuable type-strain genomes for metagenomic binning, comparative biology and taxonomic classification.</title>
        <authorList>
            <person name="Goeker M."/>
        </authorList>
    </citation>
    <scope>NUCLEOTIDE SEQUENCE [LARGE SCALE GENOMIC DNA]</scope>
    <source>
        <strain evidence="8 9">YIM 65646</strain>
    </source>
</reference>
<dbReference type="PANTHER" id="PTHR33841:SF1">
    <property type="entry name" value="DNA METHYLTRANSFERASE A"/>
    <property type="match status" value="1"/>
</dbReference>
<dbReference type="Proteomes" id="UP000548476">
    <property type="component" value="Unassembled WGS sequence"/>
</dbReference>
<comment type="caution">
    <text evidence="8">The sequence shown here is derived from an EMBL/GenBank/DDBJ whole genome shotgun (WGS) entry which is preliminary data.</text>
</comment>
<evidence type="ECO:0000256" key="1">
    <source>
        <dbReference type="ARBA" id="ARBA00011900"/>
    </source>
</evidence>